<dbReference type="PANTHER" id="PTHR32305:SF15">
    <property type="entry name" value="PROTEIN RHSA-RELATED"/>
    <property type="match status" value="1"/>
</dbReference>
<proteinExistence type="predicted"/>
<dbReference type="Gene3D" id="2.180.10.10">
    <property type="entry name" value="RHS repeat-associated core"/>
    <property type="match status" value="2"/>
</dbReference>
<dbReference type="AlphaFoldDB" id="A0A4R2MSH3"/>
<dbReference type="InterPro" id="IPR031325">
    <property type="entry name" value="RHS_repeat"/>
</dbReference>
<gene>
    <name evidence="3" type="ORF">EV674_1561</name>
</gene>
<dbReference type="EMBL" id="SLXH01000056">
    <property type="protein sequence ID" value="TCP10789.1"/>
    <property type="molecule type" value="Genomic_DNA"/>
</dbReference>
<reference evidence="3 4" key="1">
    <citation type="submission" date="2019-03" db="EMBL/GenBank/DDBJ databases">
        <title>Genomic Encyclopedia of Type Strains, Phase IV (KMG-IV): sequencing the most valuable type-strain genomes for metagenomic binning, comparative biology and taxonomic classification.</title>
        <authorList>
            <person name="Goeker M."/>
        </authorList>
    </citation>
    <scope>NUCLEOTIDE SEQUENCE [LARGE SCALE GENOMIC DNA]</scope>
    <source>
        <strain evidence="3 4">DSM 1837</strain>
    </source>
</reference>
<organism evidence="3 4">
    <name type="scientific">Simplicispira metamorpha</name>
    <dbReference type="NCBI Taxonomy" id="80881"/>
    <lineage>
        <taxon>Bacteria</taxon>
        <taxon>Pseudomonadati</taxon>
        <taxon>Pseudomonadota</taxon>
        <taxon>Betaproteobacteria</taxon>
        <taxon>Burkholderiales</taxon>
        <taxon>Comamonadaceae</taxon>
        <taxon>Simplicispira</taxon>
    </lineage>
</organism>
<protein>
    <submittedName>
        <fullName evidence="3">YD repeat-containing protein</fullName>
    </submittedName>
</protein>
<dbReference type="NCBIfam" id="TIGR01643">
    <property type="entry name" value="YD_repeat_2x"/>
    <property type="match status" value="5"/>
</dbReference>
<dbReference type="Pfam" id="PF05593">
    <property type="entry name" value="RHS_repeat"/>
    <property type="match status" value="3"/>
</dbReference>
<keyword evidence="1" id="KW-0677">Repeat</keyword>
<keyword evidence="4" id="KW-1185">Reference proteome</keyword>
<sequence>MPDAFSRTQNSLGLIESETDFLGTSTTYQWDATRRLPTSTTQAAGTPDARTTATTWHPQWRLPMTVTESGRVTSYTYDNVGNMLSQTITDTSVTPTQSRTWAWTYHPSGLVATETQPNTATTGYQYDSVGNLTQSTDALGRVKSYTHDTGGRVLTQTTPTGLVTTYQYDLRGRLLSISHSGLTTTMTYQPTGVLASIRQPSGYQVDYTYDAAHRLTGWSDNRGASGTYVLDAIGNRVNEVVKDAKGGTAWQLARSINSLNRVASVTLGGATTSYGYDTNGERTSETQTVAGTARTTNLGLDALRRVKTVTNAQNATAQLAYNALDAVTQATDFKSVRTNYTRDALGNAKQEVTPDSGTVTTTYDSLGLPQQITDALGRASTITRDALGRPTRIEHTGGSASVLRYDLIGTDYNAPGAPNASIGFLSEIQDPGVTTRYQRDLLGRVVRKTQTLANGDIRSIAYGYIAAGLPGAGQIASITYPSGKQLAHQYDATGQLTGLTWAGQPLITSLTWNPLGQPNAWQWAGFASSPGSNAPMAEQRSYTSAGQLAHSALLDLTWDSAGRISQILQQHMLPGAAQAQQATITSAYTYDPTGRLTASAHSGPAGLTLPSGWSLNDTLGPDATGYAWDNNGNRTQVFYSATTLAGTATMQRNYQTTSGSNRLQGYSESVQIPGSAVQNRNV</sequence>
<name>A0A4R2MSH3_9BURK</name>
<evidence type="ECO:0000256" key="1">
    <source>
        <dbReference type="ARBA" id="ARBA00022737"/>
    </source>
</evidence>
<dbReference type="Proteomes" id="UP000295182">
    <property type="component" value="Unassembled WGS sequence"/>
</dbReference>
<dbReference type="Pfam" id="PF25023">
    <property type="entry name" value="TEN_YD-shell"/>
    <property type="match status" value="1"/>
</dbReference>
<feature type="non-terminal residue" evidence="3">
    <location>
        <position position="682"/>
    </location>
</feature>
<dbReference type="InterPro" id="IPR056823">
    <property type="entry name" value="TEN-like_YD-shell"/>
</dbReference>
<dbReference type="InterPro" id="IPR050708">
    <property type="entry name" value="T6SS_VgrG/RHS"/>
</dbReference>
<comment type="caution">
    <text evidence="3">The sequence shown here is derived from an EMBL/GenBank/DDBJ whole genome shotgun (WGS) entry which is preliminary data.</text>
</comment>
<accession>A0A4R2MSH3</accession>
<evidence type="ECO:0000259" key="2">
    <source>
        <dbReference type="Pfam" id="PF25023"/>
    </source>
</evidence>
<evidence type="ECO:0000313" key="3">
    <source>
        <dbReference type="EMBL" id="TCP10789.1"/>
    </source>
</evidence>
<feature type="domain" description="Teneurin-like YD-shell" evidence="2">
    <location>
        <begin position="74"/>
        <end position="225"/>
    </location>
</feature>
<dbReference type="InterPro" id="IPR006530">
    <property type="entry name" value="YD"/>
</dbReference>
<evidence type="ECO:0000313" key="4">
    <source>
        <dbReference type="Proteomes" id="UP000295182"/>
    </source>
</evidence>
<dbReference type="PANTHER" id="PTHR32305">
    <property type="match status" value="1"/>
</dbReference>